<dbReference type="Proteomes" id="UP000464186">
    <property type="component" value="Chromosome"/>
</dbReference>
<evidence type="ECO:0000256" key="1">
    <source>
        <dbReference type="ARBA" id="ARBA00004651"/>
    </source>
</evidence>
<keyword evidence="3" id="KW-0808">Transferase</keyword>
<accession>A0A6P1NJY6</accession>
<feature type="transmembrane region" description="Helical" evidence="8">
    <location>
        <begin position="68"/>
        <end position="86"/>
    </location>
</feature>
<dbReference type="EMBL" id="CP047898">
    <property type="protein sequence ID" value="QHK19899.1"/>
    <property type="molecule type" value="Genomic_DNA"/>
</dbReference>
<reference evidence="9 10" key="1">
    <citation type="submission" date="2020-01" db="EMBL/GenBank/DDBJ databases">
        <title>Pseudarthrobacter psychrotolerans sp. nov., isolated from antarctic soil.</title>
        <authorList>
            <person name="Shin Y."/>
            <person name="Park W."/>
        </authorList>
    </citation>
    <scope>NUCLEOTIDE SEQUENCE [LARGE SCALE GENOMIC DNA]</scope>
    <source>
        <strain evidence="9 10">YJ56</strain>
    </source>
</reference>
<evidence type="ECO:0000313" key="10">
    <source>
        <dbReference type="Proteomes" id="UP000464186"/>
    </source>
</evidence>
<proteinExistence type="inferred from homology"/>
<dbReference type="GO" id="GO:0005886">
    <property type="term" value="C:plasma membrane"/>
    <property type="evidence" value="ECO:0007669"/>
    <property type="project" value="UniProtKB-SubCell"/>
</dbReference>
<dbReference type="AlphaFoldDB" id="A0A6P1NJY6"/>
<dbReference type="InterPro" id="IPR018584">
    <property type="entry name" value="GT87"/>
</dbReference>
<keyword evidence="2" id="KW-1003">Cell membrane</keyword>
<name>A0A6P1NJY6_9MICC</name>
<evidence type="ECO:0000313" key="9">
    <source>
        <dbReference type="EMBL" id="QHK19899.1"/>
    </source>
</evidence>
<gene>
    <name evidence="9" type="ORF">GU243_09310</name>
</gene>
<feature type="transmembrane region" description="Helical" evidence="8">
    <location>
        <begin position="220"/>
        <end position="243"/>
    </location>
</feature>
<evidence type="ECO:0000256" key="2">
    <source>
        <dbReference type="ARBA" id="ARBA00022475"/>
    </source>
</evidence>
<evidence type="ECO:0000256" key="5">
    <source>
        <dbReference type="ARBA" id="ARBA00022989"/>
    </source>
</evidence>
<protein>
    <submittedName>
        <fullName evidence="9">DUF2029 domain-containing protein</fullName>
    </submittedName>
</protein>
<keyword evidence="10" id="KW-1185">Reference proteome</keyword>
<feature type="transmembrane region" description="Helical" evidence="8">
    <location>
        <begin position="155"/>
        <end position="174"/>
    </location>
</feature>
<keyword evidence="5 8" id="KW-1133">Transmembrane helix</keyword>
<evidence type="ECO:0000256" key="6">
    <source>
        <dbReference type="ARBA" id="ARBA00023136"/>
    </source>
</evidence>
<keyword evidence="4 8" id="KW-0812">Transmembrane</keyword>
<feature type="transmembrane region" description="Helical" evidence="8">
    <location>
        <begin position="129"/>
        <end position="148"/>
    </location>
</feature>
<evidence type="ECO:0000256" key="4">
    <source>
        <dbReference type="ARBA" id="ARBA00022692"/>
    </source>
</evidence>
<comment type="subcellular location">
    <subcellularLocation>
        <location evidence="1">Cell membrane</location>
        <topology evidence="1">Multi-pass membrane protein</topology>
    </subcellularLocation>
</comment>
<feature type="transmembrane region" description="Helical" evidence="8">
    <location>
        <begin position="98"/>
        <end position="123"/>
    </location>
</feature>
<keyword evidence="6 8" id="KW-0472">Membrane</keyword>
<comment type="similarity">
    <text evidence="7">Belongs to the glycosyltransferase 87 family.</text>
</comment>
<evidence type="ECO:0000256" key="8">
    <source>
        <dbReference type="SAM" id="Phobius"/>
    </source>
</evidence>
<feature type="transmembrane region" description="Helical" evidence="8">
    <location>
        <begin position="194"/>
        <end position="213"/>
    </location>
</feature>
<evidence type="ECO:0000256" key="3">
    <source>
        <dbReference type="ARBA" id="ARBA00022679"/>
    </source>
</evidence>
<dbReference type="KEGG" id="psey:GU243_09310"/>
<dbReference type="Pfam" id="PF09594">
    <property type="entry name" value="GT87"/>
    <property type="match status" value="1"/>
</dbReference>
<dbReference type="GO" id="GO:0016758">
    <property type="term" value="F:hexosyltransferase activity"/>
    <property type="evidence" value="ECO:0007669"/>
    <property type="project" value="InterPro"/>
</dbReference>
<sequence length="255" mass="27995">MTWLLGPYFAAHAIVFAVLNRNPGFDAHAYWLAGQGDLVYSRAAGQTDAFLYSPAFAFVIRPLTVLDWPFFLATWVIIEAVLLVWLLKPLQLRWSIPLFLLCVPELVNANIFILLAACAVMGIGRPGYWAFPLLTKITSGVGLVWFAVRGEWRRVLQALGFTITVVAVSYILTPTEWHSWINFLATQSGGTQDGLFSFVLRCMLAACVVAWGAKKNWPWLIAPAMVIASPVFALPTLTLLVAIPRLSTAGSGGAK</sequence>
<evidence type="ECO:0000256" key="7">
    <source>
        <dbReference type="ARBA" id="ARBA00024033"/>
    </source>
</evidence>
<organism evidence="9 10">
    <name type="scientific">Pseudarthrobacter psychrotolerans</name>
    <dbReference type="NCBI Taxonomy" id="2697569"/>
    <lineage>
        <taxon>Bacteria</taxon>
        <taxon>Bacillati</taxon>
        <taxon>Actinomycetota</taxon>
        <taxon>Actinomycetes</taxon>
        <taxon>Micrococcales</taxon>
        <taxon>Micrococcaceae</taxon>
        <taxon>Pseudarthrobacter</taxon>
    </lineage>
</organism>